<comment type="similarity">
    <text evidence="3 9">Belongs to the Deltex family.</text>
</comment>
<evidence type="ECO:0000256" key="7">
    <source>
        <dbReference type="ARBA" id="ARBA00022833"/>
    </source>
</evidence>
<comment type="pathway">
    <text evidence="2 9">Protein modification; protein ubiquitination.</text>
</comment>
<dbReference type="GeneID" id="108255862"/>
<evidence type="ECO:0000256" key="5">
    <source>
        <dbReference type="ARBA" id="ARBA00022723"/>
    </source>
</evidence>
<comment type="catalytic activity">
    <reaction evidence="1 9">
        <text>S-ubiquitinyl-[E2 ubiquitin-conjugating enzyme]-L-cysteine + [acceptor protein]-L-lysine = [E2 ubiquitin-conjugating enzyme]-L-cysteine + N(6)-ubiquitinyl-[acceptor protein]-L-lysine.</text>
        <dbReference type="EC" id="2.3.2.27"/>
    </reaction>
</comment>
<dbReference type="KEGG" id="ipu:108255862"/>
<keyword evidence="5 9" id="KW-0479">Metal-binding</keyword>
<keyword evidence="11" id="KW-1185">Reference proteome</keyword>
<dbReference type="RefSeq" id="XP_053530327.1">
    <property type="nucleotide sequence ID" value="XM_053674352.1"/>
</dbReference>
<evidence type="ECO:0000256" key="4">
    <source>
        <dbReference type="ARBA" id="ARBA00022679"/>
    </source>
</evidence>
<evidence type="ECO:0000256" key="9">
    <source>
        <dbReference type="RuleBase" id="RU367105"/>
    </source>
</evidence>
<dbReference type="RefSeq" id="XP_053530328.1">
    <property type="nucleotide sequence ID" value="XM_053674353.1"/>
</dbReference>
<keyword evidence="6 8" id="KW-0863">Zinc-finger</keyword>
<dbReference type="STRING" id="7998.ENSIPUP00000012666"/>
<dbReference type="InterPro" id="IPR013083">
    <property type="entry name" value="Znf_RING/FYVE/PHD"/>
</dbReference>
<evidence type="ECO:0000313" key="14">
    <source>
        <dbReference type="RefSeq" id="XP_053530328.1"/>
    </source>
</evidence>
<dbReference type="Pfam" id="PF13639">
    <property type="entry name" value="zf-RING_2"/>
    <property type="match status" value="1"/>
</dbReference>
<dbReference type="RefSeq" id="XP_017307659.1">
    <property type="nucleotide sequence ID" value="XM_017452170.3"/>
</dbReference>
<keyword evidence="7 9" id="KW-0862">Zinc</keyword>
<protein>
    <recommendedName>
        <fullName evidence="9">E3 ubiquitin-protein ligase</fullName>
        <ecNumber evidence="9">2.3.2.27</ecNumber>
    </recommendedName>
</protein>
<evidence type="ECO:0000256" key="1">
    <source>
        <dbReference type="ARBA" id="ARBA00000900"/>
    </source>
</evidence>
<gene>
    <name evidence="12 13 14" type="primary">si:dkey-3h3.3</name>
</gene>
<proteinExistence type="inferred from homology"/>
<dbReference type="UniPathway" id="UPA00143"/>
<evidence type="ECO:0000256" key="3">
    <source>
        <dbReference type="ARBA" id="ARBA00009413"/>
    </source>
</evidence>
<dbReference type="GO" id="GO:0008270">
    <property type="term" value="F:zinc ion binding"/>
    <property type="evidence" value="ECO:0007669"/>
    <property type="project" value="UniProtKB-KW"/>
</dbReference>
<dbReference type="InterPro" id="IPR039396">
    <property type="entry name" value="Deltex_C"/>
</dbReference>
<dbReference type="Gene3D" id="3.30.40.10">
    <property type="entry name" value="Zinc/RING finger domain, C3HC4 (zinc finger)"/>
    <property type="match status" value="1"/>
</dbReference>
<keyword evidence="4 9" id="KW-0808">Transferase</keyword>
<dbReference type="GO" id="GO:0016567">
    <property type="term" value="P:protein ubiquitination"/>
    <property type="evidence" value="ECO:0007669"/>
    <property type="project" value="UniProtKB-UniRule"/>
</dbReference>
<dbReference type="GO" id="GO:0061630">
    <property type="term" value="F:ubiquitin protein ligase activity"/>
    <property type="evidence" value="ECO:0007669"/>
    <property type="project" value="UniProtKB-UniRule"/>
</dbReference>
<dbReference type="FunFam" id="3.30.390.130:FF:000001">
    <property type="entry name" value="Probable E3 ubiquitin-protein ligase DTX3"/>
    <property type="match status" value="1"/>
</dbReference>
<dbReference type="OMA" id="GIQKKEH"/>
<dbReference type="EC" id="2.3.2.27" evidence="9"/>
<comment type="subcellular location">
    <subcellularLocation>
        <location evidence="9">Cytoplasm</location>
    </subcellularLocation>
</comment>
<dbReference type="Gene3D" id="3.30.390.130">
    <property type="match status" value="1"/>
</dbReference>
<evidence type="ECO:0000256" key="2">
    <source>
        <dbReference type="ARBA" id="ARBA00004906"/>
    </source>
</evidence>
<evidence type="ECO:0000256" key="6">
    <source>
        <dbReference type="ARBA" id="ARBA00022771"/>
    </source>
</evidence>
<evidence type="ECO:0000256" key="8">
    <source>
        <dbReference type="PROSITE-ProRule" id="PRU00175"/>
    </source>
</evidence>
<dbReference type="SUPFAM" id="SSF57850">
    <property type="entry name" value="RING/U-box"/>
    <property type="match status" value="1"/>
</dbReference>
<keyword evidence="9" id="KW-0963">Cytoplasm</keyword>
<dbReference type="InterPro" id="IPR039398">
    <property type="entry name" value="Deltex_fam"/>
</dbReference>
<dbReference type="Pfam" id="PF18102">
    <property type="entry name" value="DTC"/>
    <property type="match status" value="1"/>
</dbReference>
<reference evidence="12 13" key="2">
    <citation type="submission" date="2025-04" db="UniProtKB">
        <authorList>
            <consortium name="RefSeq"/>
        </authorList>
    </citation>
    <scope>IDENTIFICATION</scope>
    <source>
        <tissue evidence="12 13">Blood</tissue>
    </source>
</reference>
<evidence type="ECO:0000313" key="13">
    <source>
        <dbReference type="RefSeq" id="XP_053530327.1"/>
    </source>
</evidence>
<dbReference type="GO" id="GO:0005737">
    <property type="term" value="C:cytoplasm"/>
    <property type="evidence" value="ECO:0007669"/>
    <property type="project" value="UniProtKB-SubCell"/>
</dbReference>
<dbReference type="SMART" id="SM00184">
    <property type="entry name" value="RING"/>
    <property type="match status" value="1"/>
</dbReference>
<dbReference type="InterPro" id="IPR017907">
    <property type="entry name" value="Znf_RING_CS"/>
</dbReference>
<name>A0A2D0PNR2_ICTPU</name>
<dbReference type="InterPro" id="IPR039399">
    <property type="entry name" value="Deltex_C_sf"/>
</dbReference>
<dbReference type="CDD" id="cd09633">
    <property type="entry name" value="Deltex_C"/>
    <property type="match status" value="1"/>
</dbReference>
<evidence type="ECO:0000259" key="10">
    <source>
        <dbReference type="PROSITE" id="PS50089"/>
    </source>
</evidence>
<reference evidence="11" key="1">
    <citation type="journal article" date="2016" name="Nat. Commun.">
        <title>The channel catfish genome sequence provides insights into the evolution of scale formation in teleosts.</title>
        <authorList>
            <person name="Liu Z."/>
            <person name="Liu S."/>
            <person name="Yao J."/>
            <person name="Bao L."/>
            <person name="Zhang J."/>
            <person name="Li Y."/>
            <person name="Jiang C."/>
            <person name="Sun L."/>
            <person name="Wang R."/>
            <person name="Zhang Y."/>
            <person name="Zhou T."/>
            <person name="Zeng Q."/>
            <person name="Fu Q."/>
            <person name="Gao S."/>
            <person name="Li N."/>
            <person name="Koren S."/>
            <person name="Jiang Y."/>
            <person name="Zimin A."/>
            <person name="Xu P."/>
            <person name="Phillippy A.M."/>
            <person name="Geng X."/>
            <person name="Song L."/>
            <person name="Sun F."/>
            <person name="Li C."/>
            <person name="Wang X."/>
            <person name="Chen A."/>
            <person name="Jin Y."/>
            <person name="Yuan Z."/>
            <person name="Yang Y."/>
            <person name="Tan S."/>
            <person name="Peatman E."/>
            <person name="Lu J."/>
            <person name="Qin Z."/>
            <person name="Dunham R."/>
            <person name="Li Z."/>
            <person name="Sonstegard T."/>
            <person name="Feng J."/>
            <person name="Danzmann R.G."/>
            <person name="Schroeder S."/>
            <person name="Scheffler B."/>
            <person name="Duke M.V."/>
            <person name="Ballard L."/>
            <person name="Kucuktas H."/>
            <person name="Kaltenboeck L."/>
            <person name="Liu H."/>
            <person name="Armbruster J."/>
            <person name="Xie Y."/>
            <person name="Kirby M.L."/>
            <person name="Tian Y."/>
            <person name="Flanagan M.E."/>
            <person name="Mu W."/>
            <person name="Waldbieser G.C."/>
        </authorList>
    </citation>
    <scope>NUCLEOTIDE SEQUENCE [LARGE SCALE GENOMIC DNA]</scope>
    <source>
        <strain evidence="11">SDA103</strain>
    </source>
</reference>
<organism evidence="11 12">
    <name type="scientific">Ictalurus punctatus</name>
    <name type="common">Channel catfish</name>
    <name type="synonym">Silurus punctatus</name>
    <dbReference type="NCBI Taxonomy" id="7998"/>
    <lineage>
        <taxon>Eukaryota</taxon>
        <taxon>Metazoa</taxon>
        <taxon>Chordata</taxon>
        <taxon>Craniata</taxon>
        <taxon>Vertebrata</taxon>
        <taxon>Euteleostomi</taxon>
        <taxon>Actinopterygii</taxon>
        <taxon>Neopterygii</taxon>
        <taxon>Teleostei</taxon>
        <taxon>Ostariophysi</taxon>
        <taxon>Siluriformes</taxon>
        <taxon>Ictaluridae</taxon>
        <taxon>Ictalurus</taxon>
    </lineage>
</organism>
<dbReference type="Proteomes" id="UP000221080">
    <property type="component" value="Chromosome 22"/>
</dbReference>
<evidence type="ECO:0000313" key="12">
    <source>
        <dbReference type="RefSeq" id="XP_017307659.1"/>
    </source>
</evidence>
<dbReference type="PROSITE" id="PS50089">
    <property type="entry name" value="ZF_RING_2"/>
    <property type="match status" value="1"/>
</dbReference>
<dbReference type="GO" id="GO:0007219">
    <property type="term" value="P:Notch signaling pathway"/>
    <property type="evidence" value="ECO:0007669"/>
    <property type="project" value="InterPro"/>
</dbReference>
<accession>A0A2D0PNR2</accession>
<sequence length="429" mass="48345">MAESHLPEIFPKVTLLVDPETVDPSTVLKKPGIKTQQRGQLLEVDGTFEDIDSVFLEVSRKKRQIGQKERINVDEHTSSSMKSASSALVEPVEVDSVIMNYIEKKCSAELNKIIRPEVSMQVNMKQVTFHPRDTRHGTILAQHARERFVTFYQKIATELQSRSYNLDATQLQPLLANFPELLLGNGKGKTDEITLTGRFVSLEKFEEFIKSPAKRSSPRKINHTVDMSATASREKFENKSLDKEETCSICLEQMVKSKMKTLEKCKHSFCSDCLKRAFEIKPVCPTCGVIYGALKGTQPKGGSMKITYDELPLPGYEKYGTIIIQYIIPDGVQGDEHPNPGKPYQGAVRTAYLPDCTEGKKVLNLLKQAFDQRLTFTVGCSSTTGRNNVVTWNDIHHKTSYFGGPTAYGYPDPYYLKRVQEELKVKGIY</sequence>
<dbReference type="AlphaFoldDB" id="A0A2D0PNR2"/>
<feature type="domain" description="RING-type" evidence="10">
    <location>
        <begin position="247"/>
        <end position="287"/>
    </location>
</feature>
<dbReference type="OrthoDB" id="527344at2759"/>
<dbReference type="PROSITE" id="PS00518">
    <property type="entry name" value="ZF_RING_1"/>
    <property type="match status" value="1"/>
</dbReference>
<dbReference type="PANTHER" id="PTHR12622">
    <property type="entry name" value="DELTEX-RELATED"/>
    <property type="match status" value="1"/>
</dbReference>
<evidence type="ECO:0000313" key="11">
    <source>
        <dbReference type="Proteomes" id="UP000221080"/>
    </source>
</evidence>
<dbReference type="InterPro" id="IPR001841">
    <property type="entry name" value="Znf_RING"/>
</dbReference>